<name>A0A6M5YJF2_9BACT</name>
<dbReference type="EMBL" id="CP053452">
    <property type="protein sequence ID" value="QJW93092.1"/>
    <property type="molecule type" value="Genomic_DNA"/>
</dbReference>
<evidence type="ECO:0000313" key="2">
    <source>
        <dbReference type="EMBL" id="QJW93092.1"/>
    </source>
</evidence>
<proteinExistence type="predicted"/>
<evidence type="ECO:0000256" key="1">
    <source>
        <dbReference type="SAM" id="MobiDB-lite"/>
    </source>
</evidence>
<accession>A0A6M5YJF2</accession>
<reference evidence="3" key="1">
    <citation type="submission" date="2020-05" db="EMBL/GenBank/DDBJ databases">
        <title>Frigoriglobus tundricola gen. nov., sp. nov., a psychrotolerant cellulolytic planctomycete of the family Gemmataceae with two divergent copies of 16S rRNA gene.</title>
        <authorList>
            <person name="Kulichevskaya I.S."/>
            <person name="Ivanova A.A."/>
            <person name="Naumoff D.G."/>
            <person name="Beletsky A.V."/>
            <person name="Rijpstra W.I.C."/>
            <person name="Sinninghe Damste J.S."/>
            <person name="Mardanov A.V."/>
            <person name="Ravin N.V."/>
            <person name="Dedysh S.N."/>
        </authorList>
    </citation>
    <scope>NUCLEOTIDE SEQUENCE [LARGE SCALE GENOMIC DNA]</scope>
    <source>
        <strain evidence="3">PL17</strain>
    </source>
</reference>
<organism evidence="2 3">
    <name type="scientific">Frigoriglobus tundricola</name>
    <dbReference type="NCBI Taxonomy" id="2774151"/>
    <lineage>
        <taxon>Bacteria</taxon>
        <taxon>Pseudomonadati</taxon>
        <taxon>Planctomycetota</taxon>
        <taxon>Planctomycetia</taxon>
        <taxon>Gemmatales</taxon>
        <taxon>Gemmataceae</taxon>
        <taxon>Frigoriglobus</taxon>
    </lineage>
</organism>
<keyword evidence="3" id="KW-1185">Reference proteome</keyword>
<feature type="compositionally biased region" description="Basic and acidic residues" evidence="1">
    <location>
        <begin position="178"/>
        <end position="190"/>
    </location>
</feature>
<protein>
    <submittedName>
        <fullName evidence="2">Uncharacterized protein</fullName>
    </submittedName>
</protein>
<dbReference type="KEGG" id="ftj:FTUN_0595"/>
<dbReference type="Proteomes" id="UP000503447">
    <property type="component" value="Chromosome"/>
</dbReference>
<dbReference type="AlphaFoldDB" id="A0A6M5YJF2"/>
<feature type="compositionally biased region" description="Polar residues" evidence="1">
    <location>
        <begin position="143"/>
        <end position="168"/>
    </location>
</feature>
<sequence length="341" mass="36679">MADTSRRVPADALQAPPRFRDASLDSILTSVRALLLQMTCDAWWLRLFNLREQLKQSLESGETGEQASMRYGRALAAIEGDHVAVLWFAREYCPAALVPFPLLPPQDLVHLDEKRCTASRCANAMVAVEGYVRSAYPAKTVAAPTSPNAWEPNSDTQVTSPATQQESPSGMAGGDSCGVEHKDQSPHGEGEPDGSTLVVAQTLSATAHALSAKTASVIERPANSLDAAPPCPIRISRAADQTLVEVRSGSVWHTVANLTQAMVESLFELVTAYPHGMTSNQIRDKVAVSDPAKALRDAVKRCSRLGSYLSLPGGARRGTTHRANCGIYRILDQPTQVDPRA</sequence>
<evidence type="ECO:0000313" key="3">
    <source>
        <dbReference type="Proteomes" id="UP000503447"/>
    </source>
</evidence>
<gene>
    <name evidence="2" type="ORF">FTUN_0595</name>
</gene>
<feature type="region of interest" description="Disordered" evidence="1">
    <location>
        <begin position="143"/>
        <end position="195"/>
    </location>
</feature>